<evidence type="ECO:0000256" key="3">
    <source>
        <dbReference type="ARBA" id="ARBA00022737"/>
    </source>
</evidence>
<feature type="domain" description="RING-type" evidence="16">
    <location>
        <begin position="21"/>
        <end position="61"/>
    </location>
</feature>
<dbReference type="Gene3D" id="1.20.920.10">
    <property type="entry name" value="Bromodomain-like"/>
    <property type="match status" value="1"/>
</dbReference>
<dbReference type="Pfam" id="PF00643">
    <property type="entry name" value="zf-B_box"/>
    <property type="match status" value="2"/>
</dbReference>
<dbReference type="PRINTS" id="PR00503">
    <property type="entry name" value="BROMODOMAIN"/>
</dbReference>
<keyword evidence="9" id="KW-0539">Nucleus</keyword>
<evidence type="ECO:0000256" key="4">
    <source>
        <dbReference type="ARBA" id="ARBA00022771"/>
    </source>
</evidence>
<gene>
    <name evidence="19" type="primary">LOC100372618</name>
</gene>
<dbReference type="SUPFAM" id="SSF57845">
    <property type="entry name" value="B-box zinc-binding domain"/>
    <property type="match status" value="1"/>
</dbReference>
<evidence type="ECO:0000256" key="11">
    <source>
        <dbReference type="PROSITE-ProRule" id="PRU00035"/>
    </source>
</evidence>
<dbReference type="InterPro" id="IPR001487">
    <property type="entry name" value="Bromodomain"/>
</dbReference>
<evidence type="ECO:0000259" key="15">
    <source>
        <dbReference type="PROSITE" id="PS50016"/>
    </source>
</evidence>
<feature type="region of interest" description="Disordered" evidence="13">
    <location>
        <begin position="138"/>
        <end position="157"/>
    </location>
</feature>
<dbReference type="CDD" id="cd05502">
    <property type="entry name" value="Bromo_tif1_like"/>
    <property type="match status" value="1"/>
</dbReference>
<dbReference type="InterPro" id="IPR019786">
    <property type="entry name" value="Zinc_finger_PHD-type_CS"/>
</dbReference>
<dbReference type="GeneID" id="100372618"/>
<dbReference type="InterPro" id="IPR013083">
    <property type="entry name" value="Znf_RING/FYVE/PHD"/>
</dbReference>
<keyword evidence="7 12" id="KW-0175">Coiled coil</keyword>
<feature type="compositionally biased region" description="Basic and acidic residues" evidence="13">
    <location>
        <begin position="696"/>
        <end position="706"/>
    </location>
</feature>
<feature type="domain" description="Bromo" evidence="14">
    <location>
        <begin position="878"/>
        <end position="950"/>
    </location>
</feature>
<feature type="domain" description="B box-type" evidence="17">
    <location>
        <begin position="91"/>
        <end position="138"/>
    </location>
</feature>
<dbReference type="Gene3D" id="3.30.40.10">
    <property type="entry name" value="Zinc/RING finger domain, C3HC4 (zinc finger)"/>
    <property type="match status" value="2"/>
</dbReference>
<feature type="coiled-coil region" evidence="12">
    <location>
        <begin position="223"/>
        <end position="280"/>
    </location>
</feature>
<feature type="region of interest" description="Disordered" evidence="13">
    <location>
        <begin position="393"/>
        <end position="420"/>
    </location>
</feature>
<dbReference type="InterPro" id="IPR001965">
    <property type="entry name" value="Znf_PHD"/>
</dbReference>
<dbReference type="PROSITE" id="PS50016">
    <property type="entry name" value="ZF_PHD_2"/>
    <property type="match status" value="1"/>
</dbReference>
<evidence type="ECO:0000259" key="17">
    <source>
        <dbReference type="PROSITE" id="PS50119"/>
    </source>
</evidence>
<keyword evidence="18" id="KW-1185">Reference proteome</keyword>
<dbReference type="CDD" id="cd15541">
    <property type="entry name" value="PHD_TIF1_like"/>
    <property type="match status" value="1"/>
</dbReference>
<dbReference type="SMART" id="SM00184">
    <property type="entry name" value="RING"/>
    <property type="match status" value="1"/>
</dbReference>
<dbReference type="InterPro" id="IPR011011">
    <property type="entry name" value="Znf_FYVE_PHD"/>
</dbReference>
<evidence type="ECO:0000256" key="5">
    <source>
        <dbReference type="ARBA" id="ARBA00022786"/>
    </source>
</evidence>
<dbReference type="PROSITE" id="PS50014">
    <property type="entry name" value="BROMODOMAIN_2"/>
    <property type="match status" value="1"/>
</dbReference>
<feature type="region of interest" description="Disordered" evidence="13">
    <location>
        <begin position="569"/>
        <end position="726"/>
    </location>
</feature>
<dbReference type="SMART" id="SM00502">
    <property type="entry name" value="BBC"/>
    <property type="match status" value="1"/>
</dbReference>
<dbReference type="CDD" id="cd19805">
    <property type="entry name" value="Bbox1_TIF1"/>
    <property type="match status" value="1"/>
</dbReference>
<evidence type="ECO:0000256" key="9">
    <source>
        <dbReference type="ARBA" id="ARBA00023242"/>
    </source>
</evidence>
<feature type="compositionally biased region" description="Low complexity" evidence="13">
    <location>
        <begin position="664"/>
        <end position="676"/>
    </location>
</feature>
<feature type="domain" description="B box-type" evidence="17">
    <location>
        <begin position="157"/>
        <end position="198"/>
    </location>
</feature>
<evidence type="ECO:0000259" key="14">
    <source>
        <dbReference type="PROSITE" id="PS50014"/>
    </source>
</evidence>
<evidence type="ECO:0000313" key="19">
    <source>
        <dbReference type="RefSeq" id="XP_002735005.1"/>
    </source>
</evidence>
<protein>
    <submittedName>
        <fullName evidence="19">E3 ubiquitin-protein ligase TRIM33-like</fullName>
    </submittedName>
</protein>
<dbReference type="InterPro" id="IPR017907">
    <property type="entry name" value="Znf_RING_CS"/>
</dbReference>
<keyword evidence="2" id="KW-0479">Metal-binding</keyword>
<dbReference type="CDD" id="cd19775">
    <property type="entry name" value="Bbox2_TIF1_C-VI"/>
    <property type="match status" value="1"/>
</dbReference>
<dbReference type="PANTHER" id="PTHR45915">
    <property type="entry name" value="TRANSCRIPTION INTERMEDIARY FACTOR"/>
    <property type="match status" value="1"/>
</dbReference>
<evidence type="ECO:0000256" key="7">
    <source>
        <dbReference type="ARBA" id="ARBA00023054"/>
    </source>
</evidence>
<evidence type="ECO:0000313" key="18">
    <source>
        <dbReference type="Proteomes" id="UP000694865"/>
    </source>
</evidence>
<evidence type="ECO:0000256" key="8">
    <source>
        <dbReference type="ARBA" id="ARBA00023117"/>
    </source>
</evidence>
<dbReference type="SUPFAM" id="SSF57850">
    <property type="entry name" value="RING/U-box"/>
    <property type="match status" value="1"/>
</dbReference>
<keyword evidence="6" id="KW-0862">Zinc</keyword>
<evidence type="ECO:0000256" key="2">
    <source>
        <dbReference type="ARBA" id="ARBA00022723"/>
    </source>
</evidence>
<dbReference type="InterPro" id="IPR027370">
    <property type="entry name" value="Znf-RING_euk"/>
</dbReference>
<dbReference type="PROSITE" id="PS01359">
    <property type="entry name" value="ZF_PHD_1"/>
    <property type="match status" value="1"/>
</dbReference>
<dbReference type="SMART" id="SM00336">
    <property type="entry name" value="BBOX"/>
    <property type="match status" value="2"/>
</dbReference>
<evidence type="ECO:0000259" key="16">
    <source>
        <dbReference type="PROSITE" id="PS50089"/>
    </source>
</evidence>
<dbReference type="RefSeq" id="XP_002735005.1">
    <property type="nucleotide sequence ID" value="XM_002734959.2"/>
</dbReference>
<keyword evidence="3" id="KW-0677">Repeat</keyword>
<dbReference type="InterPro" id="IPR019787">
    <property type="entry name" value="Znf_PHD-finger"/>
</dbReference>
<proteinExistence type="predicted"/>
<feature type="compositionally biased region" description="Polar residues" evidence="13">
    <location>
        <begin position="709"/>
        <end position="726"/>
    </location>
</feature>
<name>A0ABM0GQD2_SACKO</name>
<dbReference type="InterPro" id="IPR003649">
    <property type="entry name" value="Bbox_C"/>
</dbReference>
<keyword evidence="4 10" id="KW-0863">Zinc-finger</keyword>
<dbReference type="PANTHER" id="PTHR45915:SF6">
    <property type="entry name" value="E3 UBIQUITIN-PROTEIN LIGASE TRIM33"/>
    <property type="match status" value="1"/>
</dbReference>
<dbReference type="PROSITE" id="PS00518">
    <property type="entry name" value="ZF_RING_1"/>
    <property type="match status" value="1"/>
</dbReference>
<organism evidence="18 19">
    <name type="scientific">Saccoglossus kowalevskii</name>
    <name type="common">Acorn worm</name>
    <dbReference type="NCBI Taxonomy" id="10224"/>
    <lineage>
        <taxon>Eukaryota</taxon>
        <taxon>Metazoa</taxon>
        <taxon>Hemichordata</taxon>
        <taxon>Enteropneusta</taxon>
        <taxon>Harrimaniidae</taxon>
        <taxon>Saccoglossus</taxon>
    </lineage>
</organism>
<feature type="compositionally biased region" description="Polar residues" evidence="13">
    <location>
        <begin position="146"/>
        <end position="157"/>
    </location>
</feature>
<keyword evidence="8 11" id="KW-0103">Bromodomain</keyword>
<evidence type="ECO:0000256" key="12">
    <source>
        <dbReference type="SAM" id="Coils"/>
    </source>
</evidence>
<dbReference type="PROSITE" id="PS50119">
    <property type="entry name" value="ZF_BBOX"/>
    <property type="match status" value="2"/>
</dbReference>
<dbReference type="SMART" id="SM00297">
    <property type="entry name" value="BROMO"/>
    <property type="match status" value="1"/>
</dbReference>
<dbReference type="SUPFAM" id="SSF47370">
    <property type="entry name" value="Bromodomain"/>
    <property type="match status" value="1"/>
</dbReference>
<sequence length="995" mass="110997">MTSEASTTVNGDTTESHQNICSICKNGFTTRSPKLLPCLHTFCKACISPADDGVIRCALCKQEVRNLGLVIDNYFLLDSLTNGDNTTTSTTADAKCTSCEDNAVASSYCQNCAEWLCDTCVQAHHRVRVTKDHVIQPKDSAEALQRESTTSPASSRNKPLYCPVHKQEPLKLYCETCDKLTCRDCQLLEHKEHKYQFVNEAAAKQKGQMSALMMKLEEKKKYIGTAQQRISEKLKQINDLETKTSQEIRLFMLTLINEVNRRAKKLLEDLKATCAIKRRRLDVQAQEVKQLHKLIDHCTGFTNNALHTGSNAALLYSKKVILSQLFSVLRLPCIRSPIFGLDVKFMFDMDSANKQIGKFGVLMISDASGQGNDPQHVVQQLNNAVQHAPGQAFLGNQQRPPQYRAPFSHPQQQQQQQKINLQQLAEQRRQSNSVVKNAFSQPYTMNSQKILHQNLLQRHHQQQQQLQQQQLQQQQQQQQQLQQHQQHSQGMKLEQSRVGGQLRPIAPKPLAPPSATISRAQLQLSTSTAHVSNNVGNPVISQVVSLGGNLTRLSPSTLRQLSPSVREMQEAVFSTHTPEKASSVVSSASGDGNTTSGTPPKMHATVPFSGTQYKQDSAPKMKNEPSSPNERPSCSFEKMSQKSTTPSPASGCSGQLDMSSGFHTTTDSRPPSSTSSAEDRSSTTPESNASFSAVKIKQERQSRDDPESSCMNYTARQNSQQEGLNNTPFESISELHIPNIALSFDNNRADHDKSLPDQDVHSECSENYELSPAPGCSSSEVYSRQGIPVEFNEDYCACCQNGGDLLCCDTCPKVFHLQCHIPSLTATPKETWICGLCQDLCKEIQGISENDEHGKRKASSGLSEAHQKICERILLELFCHPASPPFHEPVDRSVPNYYKIVTNPMDLSTIKVKLEKTSPQHYECVEDFISDCRLLLSNCFVFNTPDSAICRAGKKVERFLNRLLEKCLPDYVVSSPDAHSRHHKRKKKIDIVHYK</sequence>
<dbReference type="SUPFAM" id="SSF57903">
    <property type="entry name" value="FYVE/PHD zinc finger"/>
    <property type="match status" value="1"/>
</dbReference>
<dbReference type="PROSITE" id="PS50089">
    <property type="entry name" value="ZF_RING_2"/>
    <property type="match status" value="1"/>
</dbReference>
<dbReference type="SMART" id="SM00249">
    <property type="entry name" value="PHD"/>
    <property type="match status" value="1"/>
</dbReference>
<keyword evidence="5" id="KW-0833">Ubl conjugation pathway</keyword>
<evidence type="ECO:0000256" key="13">
    <source>
        <dbReference type="SAM" id="MobiDB-lite"/>
    </source>
</evidence>
<dbReference type="InterPro" id="IPR000315">
    <property type="entry name" value="Znf_B-box"/>
</dbReference>
<dbReference type="CDD" id="cd16585">
    <property type="entry name" value="RING-HC_TIF1_C-VI"/>
    <property type="match status" value="1"/>
</dbReference>
<feature type="coiled-coil region" evidence="12">
    <location>
        <begin position="452"/>
        <end position="484"/>
    </location>
</feature>
<dbReference type="Proteomes" id="UP000694865">
    <property type="component" value="Unplaced"/>
</dbReference>
<dbReference type="InterPro" id="IPR001841">
    <property type="entry name" value="Znf_RING"/>
</dbReference>
<feature type="compositionally biased region" description="Polar residues" evidence="13">
    <location>
        <begin position="641"/>
        <end position="663"/>
    </location>
</feature>
<evidence type="ECO:0000256" key="6">
    <source>
        <dbReference type="ARBA" id="ARBA00022833"/>
    </source>
</evidence>
<comment type="subcellular location">
    <subcellularLocation>
        <location evidence="1">Nucleus</location>
    </subcellularLocation>
</comment>
<feature type="compositionally biased region" description="Low complexity" evidence="13">
    <location>
        <begin position="411"/>
        <end position="420"/>
    </location>
</feature>
<feature type="domain" description="PHD-type" evidence="15">
    <location>
        <begin position="793"/>
        <end position="840"/>
    </location>
</feature>
<evidence type="ECO:0000256" key="1">
    <source>
        <dbReference type="ARBA" id="ARBA00004123"/>
    </source>
</evidence>
<dbReference type="InterPro" id="IPR036427">
    <property type="entry name" value="Bromodomain-like_sf"/>
</dbReference>
<dbReference type="Pfam" id="PF00439">
    <property type="entry name" value="Bromodomain"/>
    <property type="match status" value="1"/>
</dbReference>
<evidence type="ECO:0000256" key="10">
    <source>
        <dbReference type="PROSITE-ProRule" id="PRU00024"/>
    </source>
</evidence>
<dbReference type="Pfam" id="PF00628">
    <property type="entry name" value="PHD"/>
    <property type="match status" value="1"/>
</dbReference>
<dbReference type="Pfam" id="PF13445">
    <property type="entry name" value="zf-RING_UBOX"/>
    <property type="match status" value="1"/>
</dbReference>
<accession>A0ABM0GQD2</accession>
<reference evidence="19" key="1">
    <citation type="submission" date="2025-08" db="UniProtKB">
        <authorList>
            <consortium name="RefSeq"/>
        </authorList>
    </citation>
    <scope>IDENTIFICATION</scope>
    <source>
        <tissue evidence="19">Testes</tissue>
    </source>
</reference>
<dbReference type="Gene3D" id="3.30.160.60">
    <property type="entry name" value="Classic Zinc Finger"/>
    <property type="match status" value="1"/>
</dbReference>